<feature type="domain" description="Thioredoxin" evidence="5">
    <location>
        <begin position="234"/>
        <end position="375"/>
    </location>
</feature>
<dbReference type="KEGG" id="fki:FK004_18100"/>
<dbReference type="InterPro" id="IPR036249">
    <property type="entry name" value="Thioredoxin-like_sf"/>
</dbReference>
<name>A0A2S1LTE4_9FLAO</name>
<reference evidence="6 7" key="1">
    <citation type="submission" date="2017-04" db="EMBL/GenBank/DDBJ databases">
        <title>Complete genome sequence of Flavobacterium kingsejong AJ004.</title>
        <authorList>
            <person name="Lee P.C."/>
        </authorList>
    </citation>
    <scope>NUCLEOTIDE SEQUENCE [LARGE SCALE GENOMIC DNA]</scope>
    <source>
        <strain evidence="6 7">AJ004</strain>
    </source>
</reference>
<dbReference type="RefSeq" id="WP_108738502.1">
    <property type="nucleotide sequence ID" value="NZ_CP020919.1"/>
</dbReference>
<evidence type="ECO:0000313" key="7">
    <source>
        <dbReference type="Proteomes" id="UP000244677"/>
    </source>
</evidence>
<dbReference type="PANTHER" id="PTHR42852:SF6">
    <property type="entry name" value="THIOL:DISULFIDE INTERCHANGE PROTEIN DSBE"/>
    <property type="match status" value="1"/>
</dbReference>
<protein>
    <recommendedName>
        <fullName evidence="5">Thioredoxin domain-containing protein</fullName>
    </recommendedName>
</protein>
<keyword evidence="3" id="KW-1015">Disulfide bond</keyword>
<keyword evidence="2" id="KW-0201">Cytochrome c-type biogenesis</keyword>
<dbReference type="GO" id="GO:0017004">
    <property type="term" value="P:cytochrome complex assembly"/>
    <property type="evidence" value="ECO:0007669"/>
    <property type="project" value="UniProtKB-KW"/>
</dbReference>
<dbReference type="Proteomes" id="UP000244677">
    <property type="component" value="Chromosome"/>
</dbReference>
<keyword evidence="7" id="KW-1185">Reference proteome</keyword>
<dbReference type="InterPro" id="IPR017937">
    <property type="entry name" value="Thioredoxin_CS"/>
</dbReference>
<comment type="subcellular location">
    <subcellularLocation>
        <location evidence="1">Cell envelope</location>
    </subcellularLocation>
</comment>
<dbReference type="InterPro" id="IPR013766">
    <property type="entry name" value="Thioredoxin_domain"/>
</dbReference>
<dbReference type="InterPro" id="IPR000866">
    <property type="entry name" value="AhpC/TSA"/>
</dbReference>
<evidence type="ECO:0000313" key="6">
    <source>
        <dbReference type="EMBL" id="AWG27009.1"/>
    </source>
</evidence>
<dbReference type="PROSITE" id="PS00194">
    <property type="entry name" value="THIOREDOXIN_1"/>
    <property type="match status" value="1"/>
</dbReference>
<keyword evidence="4" id="KW-0676">Redox-active center</keyword>
<dbReference type="SUPFAM" id="SSF52833">
    <property type="entry name" value="Thioredoxin-like"/>
    <property type="match status" value="1"/>
</dbReference>
<dbReference type="InterPro" id="IPR050553">
    <property type="entry name" value="Thioredoxin_ResA/DsbE_sf"/>
</dbReference>
<evidence type="ECO:0000256" key="2">
    <source>
        <dbReference type="ARBA" id="ARBA00022748"/>
    </source>
</evidence>
<dbReference type="OrthoDB" id="1069091at2"/>
<dbReference type="Pfam" id="PF00578">
    <property type="entry name" value="AhpC-TSA"/>
    <property type="match status" value="1"/>
</dbReference>
<dbReference type="Gene3D" id="3.40.30.10">
    <property type="entry name" value="Glutaredoxin"/>
    <property type="match status" value="1"/>
</dbReference>
<dbReference type="InterPro" id="IPR025380">
    <property type="entry name" value="DUF4369"/>
</dbReference>
<organism evidence="6 7">
    <name type="scientific">Flavobacterium kingsejongi</name>
    <dbReference type="NCBI Taxonomy" id="1678728"/>
    <lineage>
        <taxon>Bacteria</taxon>
        <taxon>Pseudomonadati</taxon>
        <taxon>Bacteroidota</taxon>
        <taxon>Flavobacteriia</taxon>
        <taxon>Flavobacteriales</taxon>
        <taxon>Flavobacteriaceae</taxon>
        <taxon>Flavobacterium</taxon>
    </lineage>
</organism>
<gene>
    <name evidence="6" type="ORF">FK004_18100</name>
</gene>
<dbReference type="GO" id="GO:0030313">
    <property type="term" value="C:cell envelope"/>
    <property type="evidence" value="ECO:0007669"/>
    <property type="project" value="UniProtKB-SubCell"/>
</dbReference>
<evidence type="ECO:0000256" key="4">
    <source>
        <dbReference type="ARBA" id="ARBA00023284"/>
    </source>
</evidence>
<dbReference type="GO" id="GO:0016491">
    <property type="term" value="F:oxidoreductase activity"/>
    <property type="evidence" value="ECO:0007669"/>
    <property type="project" value="InterPro"/>
</dbReference>
<dbReference type="EMBL" id="CP020919">
    <property type="protein sequence ID" value="AWG27009.1"/>
    <property type="molecule type" value="Genomic_DNA"/>
</dbReference>
<evidence type="ECO:0000259" key="5">
    <source>
        <dbReference type="PROSITE" id="PS51352"/>
    </source>
</evidence>
<dbReference type="PANTHER" id="PTHR42852">
    <property type="entry name" value="THIOL:DISULFIDE INTERCHANGE PROTEIN DSBE"/>
    <property type="match status" value="1"/>
</dbReference>
<dbReference type="AlphaFoldDB" id="A0A2S1LTE4"/>
<dbReference type="Pfam" id="PF14289">
    <property type="entry name" value="DUF4369"/>
    <property type="match status" value="1"/>
</dbReference>
<proteinExistence type="predicted"/>
<dbReference type="PROSITE" id="PS51352">
    <property type="entry name" value="THIOREDOXIN_2"/>
    <property type="match status" value="1"/>
</dbReference>
<dbReference type="GO" id="GO:0016209">
    <property type="term" value="F:antioxidant activity"/>
    <property type="evidence" value="ECO:0007669"/>
    <property type="project" value="InterPro"/>
</dbReference>
<dbReference type="PROSITE" id="PS51257">
    <property type="entry name" value="PROKAR_LIPOPROTEIN"/>
    <property type="match status" value="1"/>
</dbReference>
<accession>A0A2S1LTE4</accession>
<evidence type="ECO:0000256" key="3">
    <source>
        <dbReference type="ARBA" id="ARBA00023157"/>
    </source>
</evidence>
<sequence length="375" mass="41265">MKKFLLFASVAAVLVSCNKTENAYVISGTVAGVENGVNVILEKQGDLGQLVPVDTVKVENGKFKFEGSAKEPEFHLIQVGAVQGKVPLILENGEINVVVYKDSVRASKISGTYNNDEFVAFNKQGEKIQKKMMEFQQANMAVMTEAQKSNDTVAINKLRKEFNGFQKEMLDQSDKYVESHPKSFISVLLIDGFLGQPDADLVKIKKYFNALSSDLKATKPGKAIQEKLDKVQAVVVGQMAPDFSAPTPEGKTVSLKESLGKVTIIDFWASWCAPCRAENPNVVALYNEFHDKGLNIIGVSLDKEGDAEKWKQAIAADKLTWTQVSNLKFWQDPIAVKYNIQTIPQMFILDASGKIVGKDLRGEALKAKVKELLGA</sequence>
<dbReference type="CDD" id="cd02966">
    <property type="entry name" value="TlpA_like_family"/>
    <property type="match status" value="1"/>
</dbReference>
<evidence type="ECO:0000256" key="1">
    <source>
        <dbReference type="ARBA" id="ARBA00004196"/>
    </source>
</evidence>